<feature type="region of interest" description="Disordered" evidence="1">
    <location>
        <begin position="1"/>
        <end position="28"/>
    </location>
</feature>
<name>A0A381YYS4_9ZZZZ</name>
<organism evidence="2">
    <name type="scientific">marine metagenome</name>
    <dbReference type="NCBI Taxonomy" id="408172"/>
    <lineage>
        <taxon>unclassified sequences</taxon>
        <taxon>metagenomes</taxon>
        <taxon>ecological metagenomes</taxon>
    </lineage>
</organism>
<evidence type="ECO:0000313" key="2">
    <source>
        <dbReference type="EMBL" id="SVA81782.1"/>
    </source>
</evidence>
<proteinExistence type="predicted"/>
<dbReference type="EMBL" id="UINC01019324">
    <property type="protein sequence ID" value="SVA81782.1"/>
    <property type="molecule type" value="Genomic_DNA"/>
</dbReference>
<protein>
    <submittedName>
        <fullName evidence="2">Uncharacterized protein</fullName>
    </submittedName>
</protein>
<reference evidence="2" key="1">
    <citation type="submission" date="2018-05" db="EMBL/GenBank/DDBJ databases">
        <authorList>
            <person name="Lanie J.A."/>
            <person name="Ng W.-L."/>
            <person name="Kazmierczak K.M."/>
            <person name="Andrzejewski T.M."/>
            <person name="Davidsen T.M."/>
            <person name="Wayne K.J."/>
            <person name="Tettelin H."/>
            <person name="Glass J.I."/>
            <person name="Rusch D."/>
            <person name="Podicherti R."/>
            <person name="Tsui H.-C.T."/>
            <person name="Winkler M.E."/>
        </authorList>
    </citation>
    <scope>NUCLEOTIDE SEQUENCE</scope>
</reference>
<evidence type="ECO:0000256" key="1">
    <source>
        <dbReference type="SAM" id="MobiDB-lite"/>
    </source>
</evidence>
<sequence>MGDGRSNMKYQQAEPLGLKEEGGELPQH</sequence>
<feature type="compositionally biased region" description="Basic and acidic residues" evidence="1">
    <location>
        <begin position="17"/>
        <end position="28"/>
    </location>
</feature>
<dbReference type="AlphaFoldDB" id="A0A381YYS4"/>
<accession>A0A381YYS4</accession>
<gene>
    <name evidence="2" type="ORF">METZ01_LOCUS134636</name>
</gene>